<evidence type="ECO:0000256" key="2">
    <source>
        <dbReference type="ARBA" id="ARBA00022723"/>
    </source>
</evidence>
<accession>A0ABR6VHN2</accession>
<evidence type="ECO:0000313" key="7">
    <source>
        <dbReference type="Proteomes" id="UP000606870"/>
    </source>
</evidence>
<gene>
    <name evidence="6" type="primary">hemZ</name>
    <name evidence="6" type="ORF">H8J70_02625</name>
</gene>
<dbReference type="RefSeq" id="WP_186502312.1">
    <property type="nucleotide sequence ID" value="NZ_JACOGK010000005.1"/>
</dbReference>
<dbReference type="SFLD" id="SFLDG01082">
    <property type="entry name" value="B12-binding_domain_containing"/>
    <property type="match status" value="1"/>
</dbReference>
<evidence type="ECO:0000256" key="3">
    <source>
        <dbReference type="ARBA" id="ARBA00023004"/>
    </source>
</evidence>
<evidence type="ECO:0000256" key="4">
    <source>
        <dbReference type="ARBA" id="ARBA00023014"/>
    </source>
</evidence>
<dbReference type="PANTHER" id="PTHR13932">
    <property type="entry name" value="COPROPORPHYRINIGEN III OXIDASE"/>
    <property type="match status" value="1"/>
</dbReference>
<dbReference type="InterPro" id="IPR007197">
    <property type="entry name" value="rSAM"/>
</dbReference>
<dbReference type="GO" id="GO:0051989">
    <property type="term" value="F:coproporphyrinogen dehydrogenase activity"/>
    <property type="evidence" value="ECO:0007669"/>
    <property type="project" value="UniProtKB-EC"/>
</dbReference>
<dbReference type="Proteomes" id="UP000606870">
    <property type="component" value="Unassembled WGS sequence"/>
</dbReference>
<keyword evidence="2" id="KW-0479">Metal-binding</keyword>
<dbReference type="Gene3D" id="3.20.20.70">
    <property type="entry name" value="Aldolase class I"/>
    <property type="match status" value="1"/>
</dbReference>
<organism evidence="6 7">
    <name type="scientific">Megasphaera hominis</name>
    <dbReference type="NCBI Taxonomy" id="159836"/>
    <lineage>
        <taxon>Bacteria</taxon>
        <taxon>Bacillati</taxon>
        <taxon>Bacillota</taxon>
        <taxon>Negativicutes</taxon>
        <taxon>Veillonellales</taxon>
        <taxon>Veillonellaceae</taxon>
        <taxon>Megasphaera</taxon>
    </lineage>
</organism>
<dbReference type="Pfam" id="PF04055">
    <property type="entry name" value="Radical_SAM"/>
    <property type="match status" value="1"/>
</dbReference>
<dbReference type="SFLD" id="SFLDG01065">
    <property type="entry name" value="anaerobic_coproporphyrinogen-I"/>
    <property type="match status" value="1"/>
</dbReference>
<feature type="domain" description="Radical SAM core" evidence="5">
    <location>
        <begin position="158"/>
        <end position="399"/>
    </location>
</feature>
<name>A0ABR6VHN2_9FIRM</name>
<dbReference type="SMART" id="SM00729">
    <property type="entry name" value="Elp3"/>
    <property type="match status" value="1"/>
</dbReference>
<protein>
    <submittedName>
        <fullName evidence="6">Coproporphyrinogen dehydrogenase HemZ</fullName>
        <ecNumber evidence="6">1.3.98.3</ecNumber>
    </submittedName>
</protein>
<comment type="caution">
    <text evidence="6">The sequence shown here is derived from an EMBL/GenBank/DDBJ whole genome shotgun (WGS) entry which is preliminary data.</text>
</comment>
<dbReference type="InterPro" id="IPR058240">
    <property type="entry name" value="rSAM_sf"/>
</dbReference>
<evidence type="ECO:0000313" key="6">
    <source>
        <dbReference type="EMBL" id="MBC3536154.1"/>
    </source>
</evidence>
<dbReference type="InterPro" id="IPR006638">
    <property type="entry name" value="Elp3/MiaA/NifB-like_rSAM"/>
</dbReference>
<keyword evidence="6" id="KW-0560">Oxidoreductase</keyword>
<dbReference type="InterPro" id="IPR034505">
    <property type="entry name" value="Coproporphyrinogen-III_oxidase"/>
</dbReference>
<keyword evidence="1" id="KW-0949">S-adenosyl-L-methionine</keyword>
<keyword evidence="4" id="KW-0411">Iron-sulfur</keyword>
<sequence>MNTNEQQELAYAYEGPPALHAHIGQVMAYLGYSGGHEPRPLGAAVTLQAAGTQQRLDVTFYQQGQEWHTHAYILAGADLKQTSKELLLHWYDRCFGQGQRNPWGTLMGVRPTKLVHHLRDQGLSAPAIEETLVRHYHVTPAIAQELLAMTALQRPFIERPRREAALYIGIPYCPSHCLYCSFPSRLCQTETAAGLLAFAAAVEEDIRDIDSLCRQYGLRVTSAYIGGGTPTCLPKDALARILQAVAVSFPDLSEWTVEAGRPDTADVATLALLREYGVDRISVNPQTMQQRLLDLLGRRHSVADVYTMYENCRRLGFSVVNMDFIAGLPGQTAADMQENMEIVCQLHPENVTIHTLALKKKAPLFHHPLRQAIPPAGEVAASLSRSRQLLAQAGYIPYYMYRQKYMAASFANIGYALPQTESQYNIQMMEERQTILAAGPGSTTKFLASDGHSLEKVYMPKDPDTYRQLLAQRMAQRRRICAMIYGGDDT</sequence>
<dbReference type="InterPro" id="IPR023995">
    <property type="entry name" value="HemZ"/>
</dbReference>
<dbReference type="SFLD" id="SFLDS00029">
    <property type="entry name" value="Radical_SAM"/>
    <property type="match status" value="1"/>
</dbReference>
<proteinExistence type="predicted"/>
<dbReference type="EMBL" id="JACOGK010000005">
    <property type="protein sequence ID" value="MBC3536154.1"/>
    <property type="molecule type" value="Genomic_DNA"/>
</dbReference>
<dbReference type="EC" id="1.3.98.3" evidence="6"/>
<evidence type="ECO:0000259" key="5">
    <source>
        <dbReference type="PROSITE" id="PS51918"/>
    </source>
</evidence>
<dbReference type="SFLD" id="SFLDF00310">
    <property type="entry name" value="oxygen-independent_coproporphy"/>
    <property type="match status" value="1"/>
</dbReference>
<reference evidence="6 7" key="1">
    <citation type="submission" date="2020-08" db="EMBL/GenBank/DDBJ databases">
        <authorList>
            <person name="Liu C."/>
            <person name="Sun Q."/>
        </authorList>
    </citation>
    <scope>NUCLEOTIDE SEQUENCE [LARGE SCALE GENOMIC DNA]</scope>
    <source>
        <strain evidence="6 7">NSJ-59</strain>
    </source>
</reference>
<dbReference type="InterPro" id="IPR013785">
    <property type="entry name" value="Aldolase_TIM"/>
</dbReference>
<dbReference type="PROSITE" id="PS51918">
    <property type="entry name" value="RADICAL_SAM"/>
    <property type="match status" value="1"/>
</dbReference>
<dbReference type="NCBIfam" id="TIGR03994">
    <property type="entry name" value="rSAM_HemZ"/>
    <property type="match status" value="1"/>
</dbReference>
<evidence type="ECO:0000256" key="1">
    <source>
        <dbReference type="ARBA" id="ARBA00022691"/>
    </source>
</evidence>
<keyword evidence="7" id="KW-1185">Reference proteome</keyword>
<dbReference type="PANTHER" id="PTHR13932:SF1">
    <property type="entry name" value="OXYGEN-INDEPENDENT COPROPORPHYRINOGEN-III OXIDASE-LIKE PROTEIN HEMZ"/>
    <property type="match status" value="1"/>
</dbReference>
<dbReference type="SUPFAM" id="SSF102114">
    <property type="entry name" value="Radical SAM enzymes"/>
    <property type="match status" value="1"/>
</dbReference>
<keyword evidence="3" id="KW-0408">Iron</keyword>